<dbReference type="InterPro" id="IPR043519">
    <property type="entry name" value="NT_sf"/>
</dbReference>
<keyword evidence="2" id="KW-1185">Reference proteome</keyword>
<reference evidence="2" key="1">
    <citation type="submission" date="2014-11" db="EMBL/GenBank/DDBJ databases">
        <title>Draft genome sequence of Hydrogenophaga intermedia S1.</title>
        <authorList>
            <person name="Gan H.M."/>
            <person name="Chew T.H."/>
            <person name="Stolz A."/>
        </authorList>
    </citation>
    <scope>NUCLEOTIDE SEQUENCE [LARGE SCALE GENOMIC DNA]</scope>
    <source>
        <strain evidence="2">S1</strain>
    </source>
</reference>
<name>A0A1L1PKQ3_HYDIT</name>
<dbReference type="EMBL" id="CCAE010000098">
    <property type="protein sequence ID" value="CDN90582.1"/>
    <property type="molecule type" value="Genomic_DNA"/>
</dbReference>
<sequence length="225" mass="24556">MADDPNISVVSLVAHALGDHSAEFMLVGGCAVGLLISDPGRPPVRQTADVDLVAEVTSLSDYYVSLDKLKESGFKEDQSDDHMCRLKKGHLIVDVMPTKEVLGHSVNRWYADAVQWSRSVALPGGHTISVITAPFFVATKLESFNSRGGGDFLHHDMEDILSVVDGREELPAELADAPAAVRDFIREEVDGYLADETFVDQLEWLFPQGRSGVVLLRLRQLAGLA</sequence>
<dbReference type="AlphaFoldDB" id="A0A1L1PKQ3"/>
<dbReference type="SUPFAM" id="SSF81301">
    <property type="entry name" value="Nucleotidyltransferase"/>
    <property type="match status" value="1"/>
</dbReference>
<evidence type="ECO:0000313" key="2">
    <source>
        <dbReference type="Proteomes" id="UP000028878"/>
    </source>
</evidence>
<evidence type="ECO:0008006" key="3">
    <source>
        <dbReference type="Google" id="ProtNLM"/>
    </source>
</evidence>
<protein>
    <recommendedName>
        <fullName evidence="3">Nucleotidyl transferase AbiEii toxin, Type IV TA system</fullName>
    </recommendedName>
</protein>
<organism evidence="1 2">
    <name type="scientific">Hydrogenophaga intermedia</name>
    <dbReference type="NCBI Taxonomy" id="65786"/>
    <lineage>
        <taxon>Bacteria</taxon>
        <taxon>Pseudomonadati</taxon>
        <taxon>Pseudomonadota</taxon>
        <taxon>Betaproteobacteria</taxon>
        <taxon>Burkholderiales</taxon>
        <taxon>Comamonadaceae</taxon>
        <taxon>Hydrogenophaga</taxon>
    </lineage>
</organism>
<gene>
    <name evidence="1" type="ORF">BN948_05027</name>
</gene>
<proteinExistence type="predicted"/>
<dbReference type="RefSeq" id="WP_035624752.1">
    <property type="nucleotide sequence ID" value="NZ_CCAE010000098.1"/>
</dbReference>
<dbReference type="Proteomes" id="UP000028878">
    <property type="component" value="Unassembled WGS sequence"/>
</dbReference>
<evidence type="ECO:0000313" key="1">
    <source>
        <dbReference type="EMBL" id="CDN90582.1"/>
    </source>
</evidence>
<accession>A0A1L1PKQ3</accession>